<dbReference type="RefSeq" id="WP_206986626.1">
    <property type="nucleotide sequence ID" value="NZ_JAFLQZ010000022.1"/>
</dbReference>
<proteinExistence type="predicted"/>
<evidence type="ECO:0000313" key="2">
    <source>
        <dbReference type="Proteomes" id="UP000664144"/>
    </source>
</evidence>
<organism evidence="1 2">
    <name type="scientific">Hymenobacter telluris</name>
    <dbReference type="NCBI Taxonomy" id="2816474"/>
    <lineage>
        <taxon>Bacteria</taxon>
        <taxon>Pseudomonadati</taxon>
        <taxon>Bacteroidota</taxon>
        <taxon>Cytophagia</taxon>
        <taxon>Cytophagales</taxon>
        <taxon>Hymenobacteraceae</taxon>
        <taxon>Hymenobacter</taxon>
    </lineage>
</organism>
<gene>
    <name evidence="1" type="ORF">J0X19_22320</name>
</gene>
<dbReference type="Proteomes" id="UP000664144">
    <property type="component" value="Unassembled WGS sequence"/>
</dbReference>
<protein>
    <submittedName>
        <fullName evidence="1">Uncharacterized protein</fullName>
    </submittedName>
</protein>
<dbReference type="EMBL" id="JAFLQZ010000022">
    <property type="protein sequence ID" value="MBO0360713.1"/>
    <property type="molecule type" value="Genomic_DNA"/>
</dbReference>
<comment type="caution">
    <text evidence="1">The sequence shown here is derived from an EMBL/GenBank/DDBJ whole genome shotgun (WGS) entry which is preliminary data.</text>
</comment>
<accession>A0A939F3H9</accession>
<sequence length="64" mass="7094">MHFALIIHNVAEMNAKWSPQGKRQFLPVDVDCLASEWIRAGGQPDFAIDPAAGFIKAGLSEDRR</sequence>
<keyword evidence="2" id="KW-1185">Reference proteome</keyword>
<evidence type="ECO:0000313" key="1">
    <source>
        <dbReference type="EMBL" id="MBO0360713.1"/>
    </source>
</evidence>
<dbReference type="AlphaFoldDB" id="A0A939F3H9"/>
<name>A0A939F3H9_9BACT</name>
<reference evidence="1" key="1">
    <citation type="submission" date="2021-03" db="EMBL/GenBank/DDBJ databases">
        <authorList>
            <person name="Kim M.K."/>
        </authorList>
    </citation>
    <scope>NUCLEOTIDE SEQUENCE</scope>
    <source>
        <strain evidence="1">BT186</strain>
    </source>
</reference>